<sequence length="264" mass="28295">MDTLGYFVSIFIGISLGLIGGGGSILTLPVLVYLFGINPVLATAYSLFIVGITSLFGTFSNFKKGLVSIKTALVFGIPSIISVFLTRTYVLPAIPEAVLSIGNFTLTKNIFLLLLFAVLMILASYSMIKKSKAASEETSQKTFNYPLVLAQGIFIGLITGLIGSGGGFLIIPALVNLLRLPMKTAVGTSLLIISLNSLAGFLFSLHDTAIDWIFLLKITGFAIAGIFIGMALSKKIKAERLKLGFGWFVLAMGLYILIKETLLH</sequence>
<keyword evidence="3 5" id="KW-1133">Transmembrane helix</keyword>
<dbReference type="Pfam" id="PF01925">
    <property type="entry name" value="TauE"/>
    <property type="match status" value="1"/>
</dbReference>
<feature type="transmembrane region" description="Helical" evidence="5">
    <location>
        <begin position="6"/>
        <end position="33"/>
    </location>
</feature>
<evidence type="ECO:0000313" key="6">
    <source>
        <dbReference type="EMBL" id="RRJ89158.1"/>
    </source>
</evidence>
<dbReference type="Proteomes" id="UP000271937">
    <property type="component" value="Unassembled WGS sequence"/>
</dbReference>
<feature type="transmembrane region" description="Helical" evidence="5">
    <location>
        <begin position="40"/>
        <end position="59"/>
    </location>
</feature>
<dbReference type="PANTHER" id="PTHR43701">
    <property type="entry name" value="MEMBRANE TRANSPORTER PROTEIN MJ0441-RELATED"/>
    <property type="match status" value="1"/>
</dbReference>
<feature type="transmembrane region" description="Helical" evidence="5">
    <location>
        <begin position="71"/>
        <end position="90"/>
    </location>
</feature>
<dbReference type="GO" id="GO:0005886">
    <property type="term" value="C:plasma membrane"/>
    <property type="evidence" value="ECO:0007669"/>
    <property type="project" value="UniProtKB-SubCell"/>
</dbReference>
<gene>
    <name evidence="6" type="ORF">EG849_13715</name>
</gene>
<accession>A0A3P3W428</accession>
<dbReference type="AlphaFoldDB" id="A0A3P3W428"/>
<protein>
    <recommendedName>
        <fullName evidence="5">Probable membrane transporter protein</fullName>
    </recommendedName>
</protein>
<dbReference type="InterPro" id="IPR051598">
    <property type="entry name" value="TSUP/Inactive_protease-like"/>
</dbReference>
<evidence type="ECO:0000256" key="3">
    <source>
        <dbReference type="ARBA" id="ARBA00022989"/>
    </source>
</evidence>
<feature type="transmembrane region" description="Helical" evidence="5">
    <location>
        <begin position="110"/>
        <end position="128"/>
    </location>
</feature>
<keyword evidence="4 5" id="KW-0472">Membrane</keyword>
<dbReference type="RefSeq" id="WP_125013715.1">
    <property type="nucleotide sequence ID" value="NZ_RQVR01000019.1"/>
</dbReference>
<evidence type="ECO:0000313" key="7">
    <source>
        <dbReference type="Proteomes" id="UP000271937"/>
    </source>
</evidence>
<keyword evidence="2 5" id="KW-0812">Transmembrane</keyword>
<comment type="similarity">
    <text evidence="5">Belongs to the 4-toluene sulfonate uptake permease (TSUP) (TC 2.A.102) family.</text>
</comment>
<feature type="transmembrane region" description="Helical" evidence="5">
    <location>
        <begin position="241"/>
        <end position="258"/>
    </location>
</feature>
<proteinExistence type="inferred from homology"/>
<keyword evidence="7" id="KW-1185">Reference proteome</keyword>
<feature type="transmembrane region" description="Helical" evidence="5">
    <location>
        <begin position="212"/>
        <end position="232"/>
    </location>
</feature>
<dbReference type="InterPro" id="IPR002781">
    <property type="entry name" value="TM_pro_TauE-like"/>
</dbReference>
<comment type="caution">
    <text evidence="6">The sequence shown here is derived from an EMBL/GenBank/DDBJ whole genome shotgun (WGS) entry which is preliminary data.</text>
</comment>
<evidence type="ECO:0000256" key="4">
    <source>
        <dbReference type="ARBA" id="ARBA00023136"/>
    </source>
</evidence>
<dbReference type="EMBL" id="RQVR01000019">
    <property type="protein sequence ID" value="RRJ89158.1"/>
    <property type="molecule type" value="Genomic_DNA"/>
</dbReference>
<evidence type="ECO:0000256" key="5">
    <source>
        <dbReference type="RuleBase" id="RU363041"/>
    </source>
</evidence>
<feature type="transmembrane region" description="Helical" evidence="5">
    <location>
        <begin position="148"/>
        <end position="178"/>
    </location>
</feature>
<feature type="transmembrane region" description="Helical" evidence="5">
    <location>
        <begin position="185"/>
        <end position="206"/>
    </location>
</feature>
<name>A0A3P3W428_9FLAO</name>
<keyword evidence="5" id="KW-1003">Cell membrane</keyword>
<reference evidence="6 7" key="1">
    <citation type="submission" date="2018-11" db="EMBL/GenBank/DDBJ databases">
        <title>Flavobacterium sp. nov., YIM 102600 draft genome.</title>
        <authorList>
            <person name="Li G."/>
            <person name="Jiang Y."/>
        </authorList>
    </citation>
    <scope>NUCLEOTIDE SEQUENCE [LARGE SCALE GENOMIC DNA]</scope>
    <source>
        <strain evidence="6 7">YIM 102600</strain>
    </source>
</reference>
<comment type="subcellular location">
    <subcellularLocation>
        <location evidence="5">Cell membrane</location>
        <topology evidence="5">Multi-pass membrane protein</topology>
    </subcellularLocation>
    <subcellularLocation>
        <location evidence="1">Membrane</location>
        <topology evidence="1">Multi-pass membrane protein</topology>
    </subcellularLocation>
</comment>
<organism evidence="6 7">
    <name type="scientific">Flavobacterium macacae</name>
    <dbReference type="NCBI Taxonomy" id="2488993"/>
    <lineage>
        <taxon>Bacteria</taxon>
        <taxon>Pseudomonadati</taxon>
        <taxon>Bacteroidota</taxon>
        <taxon>Flavobacteriia</taxon>
        <taxon>Flavobacteriales</taxon>
        <taxon>Flavobacteriaceae</taxon>
        <taxon>Flavobacterium</taxon>
    </lineage>
</organism>
<evidence type="ECO:0000256" key="2">
    <source>
        <dbReference type="ARBA" id="ARBA00022692"/>
    </source>
</evidence>
<evidence type="ECO:0000256" key="1">
    <source>
        <dbReference type="ARBA" id="ARBA00004141"/>
    </source>
</evidence>
<dbReference type="PANTHER" id="PTHR43701:SF2">
    <property type="entry name" value="MEMBRANE TRANSPORTER PROTEIN YJNA-RELATED"/>
    <property type="match status" value="1"/>
</dbReference>
<dbReference type="OrthoDB" id="8559161at2"/>